<feature type="compositionally biased region" description="Low complexity" evidence="1">
    <location>
        <begin position="144"/>
        <end position="158"/>
    </location>
</feature>
<organism evidence="2 3">
    <name type="scientific">Meloidogyne floridensis</name>
    <dbReference type="NCBI Taxonomy" id="298350"/>
    <lineage>
        <taxon>Eukaryota</taxon>
        <taxon>Metazoa</taxon>
        <taxon>Ecdysozoa</taxon>
        <taxon>Nematoda</taxon>
        <taxon>Chromadorea</taxon>
        <taxon>Rhabditida</taxon>
        <taxon>Tylenchina</taxon>
        <taxon>Tylenchomorpha</taxon>
        <taxon>Tylenchoidea</taxon>
        <taxon>Meloidogynidae</taxon>
        <taxon>Meloidogyninae</taxon>
        <taxon>Meloidogyne</taxon>
    </lineage>
</organism>
<dbReference type="Proteomes" id="UP000887560">
    <property type="component" value="Unplaced"/>
</dbReference>
<evidence type="ECO:0000313" key="2">
    <source>
        <dbReference type="Proteomes" id="UP000887560"/>
    </source>
</evidence>
<feature type="compositionally biased region" description="Basic residues" evidence="1">
    <location>
        <begin position="134"/>
        <end position="143"/>
    </location>
</feature>
<sequence length="247" mass="27615">MVSYDNSASIFNESPSQILKSSSVDEHKIVHLISRPTQLYYYYGIGENDAGEAHKNKMGTEYGSETSQIEVGIGQVCRVKVPSNEPMRMAFQVAIHLRLFNCFFTAHNTGLGVVVWIVVKAGGVIKERKRVIARKNAQRRKRSGSSSGKSRSSNSSVFKGREERKKLNRVNSLLVKATGTGLREKLIKKGSVNVPAESGHRSSALPQIVVTEPSSGYEPSYRSVDCEDEEDEELMYDEEMEEEDEIY</sequence>
<keyword evidence="2" id="KW-1185">Reference proteome</keyword>
<dbReference type="AlphaFoldDB" id="A0A915NFF7"/>
<evidence type="ECO:0000313" key="3">
    <source>
        <dbReference type="WBParaSite" id="scf7180000416259.g198"/>
    </source>
</evidence>
<protein>
    <submittedName>
        <fullName evidence="3">Uncharacterized protein</fullName>
    </submittedName>
</protein>
<feature type="compositionally biased region" description="Acidic residues" evidence="1">
    <location>
        <begin position="226"/>
        <end position="247"/>
    </location>
</feature>
<accession>A0A915NFF7</accession>
<dbReference type="WBParaSite" id="scf7180000416259.g198">
    <property type="protein sequence ID" value="scf7180000416259.g198"/>
    <property type="gene ID" value="scf7180000416259.g198"/>
</dbReference>
<proteinExistence type="predicted"/>
<feature type="region of interest" description="Disordered" evidence="1">
    <location>
        <begin position="134"/>
        <end position="164"/>
    </location>
</feature>
<feature type="region of interest" description="Disordered" evidence="1">
    <location>
        <begin position="193"/>
        <end position="247"/>
    </location>
</feature>
<reference evidence="3" key="1">
    <citation type="submission" date="2022-11" db="UniProtKB">
        <authorList>
            <consortium name="WormBaseParasite"/>
        </authorList>
    </citation>
    <scope>IDENTIFICATION</scope>
</reference>
<name>A0A915NFF7_9BILA</name>
<evidence type="ECO:0000256" key="1">
    <source>
        <dbReference type="SAM" id="MobiDB-lite"/>
    </source>
</evidence>